<evidence type="ECO:0000256" key="8">
    <source>
        <dbReference type="ARBA" id="ARBA00048791"/>
    </source>
</evidence>
<dbReference type="FunFam" id="3.20.20.70:FF:000106">
    <property type="entry name" value="Deoxyribose-phosphate aldolase"/>
    <property type="match status" value="1"/>
</dbReference>
<gene>
    <name evidence="11" type="primary">LOC114244782</name>
</gene>
<dbReference type="Proteomes" id="UP000504629">
    <property type="component" value="Unplaced"/>
</dbReference>
<dbReference type="AlphaFoldDB" id="A0A6J2JSE2"/>
<dbReference type="InterPro" id="IPR002915">
    <property type="entry name" value="DeoC/FbaB/LacD_aldolase"/>
</dbReference>
<dbReference type="Gene3D" id="3.20.20.70">
    <property type="entry name" value="Aldolase class I"/>
    <property type="match status" value="1"/>
</dbReference>
<dbReference type="RefSeq" id="XP_028032485.1">
    <property type="nucleotide sequence ID" value="XM_028176684.1"/>
</dbReference>
<comment type="similarity">
    <text evidence="2">Belongs to the DeoC/FbaB aldolase family. DeoC type 2 subfamily.</text>
</comment>
<evidence type="ECO:0000256" key="6">
    <source>
        <dbReference type="ARBA" id="ARBA00031814"/>
    </source>
</evidence>
<keyword evidence="4" id="KW-0456">Lyase</keyword>
<keyword evidence="10" id="KW-1185">Reference proteome</keyword>
<sequence>MVRAIFETIDDMPLDNTFINKSNVDSQVKSILYNNVVSPKDERAWLMKAITLIDLTTLSGDDTSSNVRRLCRKAAYPIPIDIMNPSDNLHTAAVCVYPTKVPDVCTALKAMKLEKNIQVAAVATGFPSGLYPLATRLEEIRMTVGYGATEIDVVIDRSLVLTGEWETLFNEIQQMKKACGSAHLKVILGVGELGTYYNVYKASMIAMMAGADFIKTSTGKEAVNATLPIGLVMCRAIRRYYQMTGHKVGLKPAGGIKTVQDTLNWLVLLYTELGPDWLTPALFRIGASSLLDVIINHLKSTNQISCS</sequence>
<dbReference type="PANTHER" id="PTHR10889">
    <property type="entry name" value="DEOXYRIBOSE-PHOSPHATE ALDOLASE"/>
    <property type="match status" value="1"/>
</dbReference>
<evidence type="ECO:0000313" key="11">
    <source>
        <dbReference type="RefSeq" id="XP_028032485.1"/>
    </source>
</evidence>
<reference evidence="11" key="1">
    <citation type="submission" date="2025-08" db="UniProtKB">
        <authorList>
            <consortium name="RefSeq"/>
        </authorList>
    </citation>
    <scope>IDENTIFICATION</scope>
    <source>
        <tissue evidence="11">Silk gland</tissue>
    </source>
</reference>
<dbReference type="PIRSF" id="PIRSF001357">
    <property type="entry name" value="DeoC"/>
    <property type="match status" value="1"/>
</dbReference>
<dbReference type="UniPathway" id="UPA00002">
    <property type="reaction ID" value="UER00468"/>
</dbReference>
<evidence type="ECO:0000256" key="4">
    <source>
        <dbReference type="ARBA" id="ARBA00023239"/>
    </source>
</evidence>
<evidence type="ECO:0000256" key="3">
    <source>
        <dbReference type="ARBA" id="ARBA00012515"/>
    </source>
</evidence>
<dbReference type="PANTHER" id="PTHR10889:SF3">
    <property type="entry name" value="DEOXYRIBOSE-PHOSPHATE ALDOLASE"/>
    <property type="match status" value="1"/>
</dbReference>
<proteinExistence type="inferred from homology"/>
<dbReference type="InterPro" id="IPR011343">
    <property type="entry name" value="DeoC"/>
</dbReference>
<dbReference type="GeneID" id="114244782"/>
<protein>
    <recommendedName>
        <fullName evidence="3">deoxyribose-phosphate aldolase</fullName>
        <ecNumber evidence="3">4.1.2.4</ecNumber>
    </recommendedName>
    <alternativeName>
        <fullName evidence="7">2-deoxy-D-ribose 5-phosphate aldolase</fullName>
    </alternativeName>
    <alternativeName>
        <fullName evidence="6">Phosphodeoxyriboaldolase</fullName>
    </alternativeName>
</protein>
<feature type="active site" description="Proton donor/acceptor" evidence="9">
    <location>
        <position position="251"/>
    </location>
</feature>
<dbReference type="GO" id="GO:0009264">
    <property type="term" value="P:deoxyribonucleotide catabolic process"/>
    <property type="evidence" value="ECO:0007669"/>
    <property type="project" value="InterPro"/>
</dbReference>
<evidence type="ECO:0000256" key="9">
    <source>
        <dbReference type="PIRSR" id="PIRSR001357-50"/>
    </source>
</evidence>
<organism evidence="10 11">
    <name type="scientific">Bombyx mandarina</name>
    <name type="common">Wild silk moth</name>
    <name type="synonym">Wild silkworm</name>
    <dbReference type="NCBI Taxonomy" id="7092"/>
    <lineage>
        <taxon>Eukaryota</taxon>
        <taxon>Metazoa</taxon>
        <taxon>Ecdysozoa</taxon>
        <taxon>Arthropoda</taxon>
        <taxon>Hexapoda</taxon>
        <taxon>Insecta</taxon>
        <taxon>Pterygota</taxon>
        <taxon>Neoptera</taxon>
        <taxon>Endopterygota</taxon>
        <taxon>Lepidoptera</taxon>
        <taxon>Glossata</taxon>
        <taxon>Ditrysia</taxon>
        <taxon>Bombycoidea</taxon>
        <taxon>Bombycidae</taxon>
        <taxon>Bombycinae</taxon>
        <taxon>Bombyx</taxon>
    </lineage>
</organism>
<evidence type="ECO:0000256" key="1">
    <source>
        <dbReference type="ARBA" id="ARBA00004816"/>
    </source>
</evidence>
<feature type="active site" description="Schiff-base intermediate with acetaldehyde" evidence="9">
    <location>
        <position position="215"/>
    </location>
</feature>
<dbReference type="InterPro" id="IPR013785">
    <property type="entry name" value="Aldolase_TIM"/>
</dbReference>
<evidence type="ECO:0000256" key="2">
    <source>
        <dbReference type="ARBA" id="ARBA00009473"/>
    </source>
</evidence>
<dbReference type="Pfam" id="PF01791">
    <property type="entry name" value="DeoC"/>
    <property type="match status" value="1"/>
</dbReference>
<dbReference type="GO" id="GO:0005737">
    <property type="term" value="C:cytoplasm"/>
    <property type="evidence" value="ECO:0007669"/>
    <property type="project" value="InterPro"/>
</dbReference>
<accession>A0A6J2JSE2</accession>
<dbReference type="KEGG" id="bman:114244782"/>
<evidence type="ECO:0000313" key="10">
    <source>
        <dbReference type="Proteomes" id="UP000504629"/>
    </source>
</evidence>
<evidence type="ECO:0000256" key="5">
    <source>
        <dbReference type="ARBA" id="ARBA00023270"/>
    </source>
</evidence>
<comment type="catalytic activity">
    <reaction evidence="8">
        <text>2-deoxy-D-ribose 5-phosphate = D-glyceraldehyde 3-phosphate + acetaldehyde</text>
        <dbReference type="Rhea" id="RHEA:12821"/>
        <dbReference type="ChEBI" id="CHEBI:15343"/>
        <dbReference type="ChEBI" id="CHEBI:59776"/>
        <dbReference type="ChEBI" id="CHEBI:62877"/>
        <dbReference type="EC" id="4.1.2.4"/>
    </reaction>
</comment>
<dbReference type="EC" id="4.1.2.4" evidence="3"/>
<dbReference type="SMART" id="SM01133">
    <property type="entry name" value="DeoC"/>
    <property type="match status" value="1"/>
</dbReference>
<dbReference type="GO" id="GO:0046386">
    <property type="term" value="P:deoxyribose phosphate catabolic process"/>
    <property type="evidence" value="ECO:0007669"/>
    <property type="project" value="UniProtKB-UniPathway"/>
</dbReference>
<name>A0A6J2JSE2_BOMMA</name>
<keyword evidence="5 9" id="KW-0704">Schiff base</keyword>
<dbReference type="OrthoDB" id="70823at2759"/>
<dbReference type="SUPFAM" id="SSF51569">
    <property type="entry name" value="Aldolase"/>
    <property type="match status" value="1"/>
</dbReference>
<dbReference type="CTD" id="51071"/>
<dbReference type="NCBIfam" id="TIGR00126">
    <property type="entry name" value="deoC"/>
    <property type="match status" value="1"/>
</dbReference>
<evidence type="ECO:0000256" key="7">
    <source>
        <dbReference type="ARBA" id="ARBA00032755"/>
    </source>
</evidence>
<dbReference type="CDD" id="cd00959">
    <property type="entry name" value="DeoC"/>
    <property type="match status" value="1"/>
</dbReference>
<dbReference type="GO" id="GO:0004139">
    <property type="term" value="F:deoxyribose-phosphate aldolase activity"/>
    <property type="evidence" value="ECO:0007669"/>
    <property type="project" value="UniProtKB-EC"/>
</dbReference>
<dbReference type="GO" id="GO:0016052">
    <property type="term" value="P:carbohydrate catabolic process"/>
    <property type="evidence" value="ECO:0007669"/>
    <property type="project" value="TreeGrafter"/>
</dbReference>
<comment type="pathway">
    <text evidence="1">Carbohydrate degradation; 2-deoxy-D-ribose 1-phosphate degradation; D-glyceraldehyde 3-phosphate and acetaldehyde from 2-deoxy-alpha-D-ribose 1-phosphate: step 2/2.</text>
</comment>